<evidence type="ECO:0000313" key="2">
    <source>
        <dbReference type="EMBL" id="ROL42503.1"/>
    </source>
</evidence>
<feature type="domain" description="MAM" evidence="1">
    <location>
        <begin position="248"/>
        <end position="386"/>
    </location>
</feature>
<dbReference type="Pfam" id="PF00629">
    <property type="entry name" value="MAM"/>
    <property type="match status" value="4"/>
</dbReference>
<comment type="caution">
    <text evidence="2">The sequence shown here is derived from an EMBL/GenBank/DDBJ whole genome shotgun (WGS) entry which is preliminary data.</text>
</comment>
<name>A0A3N0Y8E7_ANAGA</name>
<feature type="domain" description="MAM" evidence="1">
    <location>
        <begin position="385"/>
        <end position="546"/>
    </location>
</feature>
<dbReference type="SUPFAM" id="SSF46689">
    <property type="entry name" value="Homeodomain-like"/>
    <property type="match status" value="1"/>
</dbReference>
<keyword evidence="3" id="KW-1185">Reference proteome</keyword>
<dbReference type="InterPro" id="IPR009057">
    <property type="entry name" value="Homeodomain-like_sf"/>
</dbReference>
<dbReference type="InterPro" id="IPR051560">
    <property type="entry name" value="MAM_domain-containing"/>
</dbReference>
<dbReference type="GO" id="GO:0016020">
    <property type="term" value="C:membrane"/>
    <property type="evidence" value="ECO:0007669"/>
    <property type="project" value="InterPro"/>
</dbReference>
<dbReference type="SMART" id="SM00137">
    <property type="entry name" value="MAM"/>
    <property type="match status" value="4"/>
</dbReference>
<feature type="domain" description="MAM" evidence="1">
    <location>
        <begin position="726"/>
        <end position="884"/>
    </location>
</feature>
<accession>A0A3N0Y8E7</accession>
<reference evidence="2 3" key="1">
    <citation type="submission" date="2018-10" db="EMBL/GenBank/DDBJ databases">
        <title>Genome assembly for a Yunnan-Guizhou Plateau 3E fish, Anabarilius grahami (Regan), and its evolutionary and genetic applications.</title>
        <authorList>
            <person name="Jiang W."/>
        </authorList>
    </citation>
    <scope>NUCLEOTIDE SEQUENCE [LARGE SCALE GENOMIC DNA]</scope>
    <source>
        <strain evidence="2">AG-KIZ</strain>
        <tissue evidence="2">Muscle</tissue>
    </source>
</reference>
<evidence type="ECO:0000259" key="1">
    <source>
        <dbReference type="PROSITE" id="PS50060"/>
    </source>
</evidence>
<feature type="domain" description="MAM" evidence="1">
    <location>
        <begin position="557"/>
        <end position="716"/>
    </location>
</feature>
<protein>
    <submittedName>
        <fullName evidence="2">MAM domain-containing protein 2</fullName>
    </submittedName>
</protein>
<dbReference type="AlphaFoldDB" id="A0A3N0Y8E7"/>
<evidence type="ECO:0000313" key="3">
    <source>
        <dbReference type="Proteomes" id="UP000281406"/>
    </source>
</evidence>
<gene>
    <name evidence="2" type="ORF">DPX16_13910</name>
</gene>
<dbReference type="CDD" id="cd06263">
    <property type="entry name" value="MAM"/>
    <property type="match status" value="3"/>
</dbReference>
<sequence length="907" mass="102745">MPQMSQVLRERAIGMLTAGMSTRAVARELNVHLSCISRLQRRFGEFGSTSNRPHNRRPCVTTPAQDLHIQHLPLKDRLRPVTWTAAATIGLHNQRISAQTVRNRLREAHLHARRPHRGLVLTAVRRRNRLEADGRQRVWRCVGERFADVKVMDRVAHGGGGVMDNEHREHLSEVPDAIECEHLPIQVSYDDELQSGRDPMRTTSMQMSFPETVYDSLCRNSLVIQTNCCSSCPAVAVLTRAQTQILRGSCSFDADSCGYTSDPAYAAWTINEEGRFITADPSSSGEKEKFVLVSPELELRDWSCMRLVYQISGSGSLQLHLRPEGENFDYMLWTVDRPSDSWLIASVDLRNMSGAYQLLFEAKPSTGMGNSVAIFEIHIIPGYCIECNFEEHHLCGYSNQWNPNVNWYVGGSLARDPQSNLPDDHTMNNERGHYMYVDSVYAKRFQEVAKLVSPMTTTSMAGCLSFYYQRNQAIGNFFSVFTKDQLGHYEEIWRPDVYATSNWKLVQVDIKAPHPLEVVFEVAFNSARGGYVALDDISFSSEFCHTETEPAFDPSVANCDFEEGLCQYYQEQTGGSVWNRVSVKPNVYRFGDHTTGTGSFLLTNTRYTSRPGYMGRLFGPSLPGNHKYCLRFYYALQGFMKLDNALALYIYDENNIAQEKIWTVSERSRDVWTEVEVTYLKPMPTKVAFVSICRNFWDCGLVSLDDISVTLGDCRVTTGPLNPPPGHCNFETGDCGYTQKKKAKKGHWLRIRGQTPTSYTGPKGDHTLGVGYFMYIEASHMLPKQSAQLMSTELRGSGGPQCLIFFYHMYGSGTGTLSVLLHKGDKERLLWTRQGEQSVSWMKATVDYECYTRHWIVFEAIRGSSVRSDIAIDDIVFKKGPCKGESTKLFSTKSTIQCFFKYILKSF</sequence>
<dbReference type="InterPro" id="IPR000998">
    <property type="entry name" value="MAM_dom"/>
</dbReference>
<dbReference type="EMBL" id="RJVU01049572">
    <property type="protein sequence ID" value="ROL42503.1"/>
    <property type="molecule type" value="Genomic_DNA"/>
</dbReference>
<proteinExistence type="predicted"/>
<dbReference type="PANTHER" id="PTHR23282">
    <property type="entry name" value="APICAL ENDOSOMAL GLYCOPROTEIN PRECURSOR"/>
    <property type="match status" value="1"/>
</dbReference>
<dbReference type="PROSITE" id="PS50060">
    <property type="entry name" value="MAM_2"/>
    <property type="match status" value="4"/>
</dbReference>
<dbReference type="InterPro" id="IPR013320">
    <property type="entry name" value="ConA-like_dom_sf"/>
</dbReference>
<dbReference type="PANTHER" id="PTHR23282:SF101">
    <property type="entry name" value="MAM DOMAIN-CONTAINING PROTEIN"/>
    <property type="match status" value="1"/>
</dbReference>
<dbReference type="SUPFAM" id="SSF49899">
    <property type="entry name" value="Concanavalin A-like lectins/glucanases"/>
    <property type="match status" value="4"/>
</dbReference>
<dbReference type="PROSITE" id="PS00740">
    <property type="entry name" value="MAM_1"/>
    <property type="match status" value="2"/>
</dbReference>
<dbReference type="OrthoDB" id="10020495at2759"/>
<dbReference type="Proteomes" id="UP000281406">
    <property type="component" value="Unassembled WGS sequence"/>
</dbReference>
<organism evidence="2 3">
    <name type="scientific">Anabarilius grahami</name>
    <name type="common">Kanglang fish</name>
    <name type="synonym">Barilius grahami</name>
    <dbReference type="NCBI Taxonomy" id="495550"/>
    <lineage>
        <taxon>Eukaryota</taxon>
        <taxon>Metazoa</taxon>
        <taxon>Chordata</taxon>
        <taxon>Craniata</taxon>
        <taxon>Vertebrata</taxon>
        <taxon>Euteleostomi</taxon>
        <taxon>Actinopterygii</taxon>
        <taxon>Neopterygii</taxon>
        <taxon>Teleostei</taxon>
        <taxon>Ostariophysi</taxon>
        <taxon>Cypriniformes</taxon>
        <taxon>Xenocyprididae</taxon>
        <taxon>Xenocypridinae</taxon>
        <taxon>Xenocypridinae incertae sedis</taxon>
        <taxon>Anabarilius</taxon>
    </lineage>
</organism>
<dbReference type="Gene3D" id="2.60.120.200">
    <property type="match status" value="4"/>
</dbReference>